<evidence type="ECO:0000256" key="1">
    <source>
        <dbReference type="SAM" id="MobiDB-lite"/>
    </source>
</evidence>
<comment type="caution">
    <text evidence="2">The sequence shown here is derived from an EMBL/GenBank/DDBJ whole genome shotgun (WGS) entry which is preliminary data.</text>
</comment>
<evidence type="ECO:0000313" key="3">
    <source>
        <dbReference type="Proteomes" id="UP001222325"/>
    </source>
</evidence>
<dbReference type="EMBL" id="JARJCN010000008">
    <property type="protein sequence ID" value="KAJ7098710.1"/>
    <property type="molecule type" value="Genomic_DNA"/>
</dbReference>
<gene>
    <name evidence="2" type="ORF">B0H15DRAFT_945220</name>
</gene>
<keyword evidence="3" id="KW-1185">Reference proteome</keyword>
<protein>
    <submittedName>
        <fullName evidence="2">Uncharacterized protein</fullName>
    </submittedName>
</protein>
<dbReference type="Proteomes" id="UP001222325">
    <property type="component" value="Unassembled WGS sequence"/>
</dbReference>
<organism evidence="2 3">
    <name type="scientific">Mycena belliarum</name>
    <dbReference type="NCBI Taxonomy" id="1033014"/>
    <lineage>
        <taxon>Eukaryota</taxon>
        <taxon>Fungi</taxon>
        <taxon>Dikarya</taxon>
        <taxon>Basidiomycota</taxon>
        <taxon>Agaricomycotina</taxon>
        <taxon>Agaricomycetes</taxon>
        <taxon>Agaricomycetidae</taxon>
        <taxon>Agaricales</taxon>
        <taxon>Marasmiineae</taxon>
        <taxon>Mycenaceae</taxon>
        <taxon>Mycena</taxon>
    </lineage>
</organism>
<feature type="compositionally biased region" description="Polar residues" evidence="1">
    <location>
        <begin position="39"/>
        <end position="58"/>
    </location>
</feature>
<proteinExistence type="predicted"/>
<feature type="region of interest" description="Disordered" evidence="1">
    <location>
        <begin position="82"/>
        <end position="139"/>
    </location>
</feature>
<dbReference type="AlphaFoldDB" id="A0AAD6UDV6"/>
<reference evidence="2" key="1">
    <citation type="submission" date="2023-03" db="EMBL/GenBank/DDBJ databases">
        <title>Massive genome expansion in bonnet fungi (Mycena s.s.) driven by repeated elements and novel gene families across ecological guilds.</title>
        <authorList>
            <consortium name="Lawrence Berkeley National Laboratory"/>
            <person name="Harder C.B."/>
            <person name="Miyauchi S."/>
            <person name="Viragh M."/>
            <person name="Kuo A."/>
            <person name="Thoen E."/>
            <person name="Andreopoulos B."/>
            <person name="Lu D."/>
            <person name="Skrede I."/>
            <person name="Drula E."/>
            <person name="Henrissat B."/>
            <person name="Morin E."/>
            <person name="Kohler A."/>
            <person name="Barry K."/>
            <person name="LaButti K."/>
            <person name="Morin E."/>
            <person name="Salamov A."/>
            <person name="Lipzen A."/>
            <person name="Mereny Z."/>
            <person name="Hegedus B."/>
            <person name="Baldrian P."/>
            <person name="Stursova M."/>
            <person name="Weitz H."/>
            <person name="Taylor A."/>
            <person name="Grigoriev I.V."/>
            <person name="Nagy L.G."/>
            <person name="Martin F."/>
            <person name="Kauserud H."/>
        </authorList>
    </citation>
    <scope>NUCLEOTIDE SEQUENCE</scope>
    <source>
        <strain evidence="2">CBHHK173m</strain>
    </source>
</reference>
<accession>A0AAD6UDV6</accession>
<sequence>MAGLGTRWRCMRGLHPTSAVLHAVSLCPSHPSALPKSRAPTSMLNPRANTEPVRTSPASAVRHPSKGIASCPCGYPLPVAPIPHQRLAPPPRSSRARRPRVPVTGTKDRHPKRAPSAVSSRASSGSPPNETACTRTRGTRTAADCAPVHRVGVRCTRVHPVFSPSM</sequence>
<name>A0AAD6UDV6_9AGAR</name>
<feature type="region of interest" description="Disordered" evidence="1">
    <location>
        <begin position="30"/>
        <end position="64"/>
    </location>
</feature>
<feature type="compositionally biased region" description="Low complexity" evidence="1">
    <location>
        <begin position="114"/>
        <end position="139"/>
    </location>
</feature>
<evidence type="ECO:0000313" key="2">
    <source>
        <dbReference type="EMBL" id="KAJ7098710.1"/>
    </source>
</evidence>